<evidence type="ECO:0000256" key="7">
    <source>
        <dbReference type="ARBA" id="ARBA00023047"/>
    </source>
</evidence>
<comment type="caution">
    <text evidence="11">The sequence shown here is derived from an EMBL/GenBank/DDBJ whole genome shotgun (WGS) entry which is preliminary data.</text>
</comment>
<sequence>MTISSTVSVTQAAQSQAERLSALLSDVRQGIALRELWLYLGWRDVQKHYRRSVLGPLWLTLSMGITVGGLGFLYAQIFQMEISTYLPSLALGFIVWGLIAGSLNGACMVFSNAAASIRQIRLPLSVHILQFAWSQLIAFGHNFIIYLIVIVAFGLNPGWNAVLFIPALCLLTLNCVFVCMILGPFCARFRDIPMIVASVTQVAFFMTPILWSAEQLPERAHFVQLNPFYHFIEISRGPLLGQAVDPTNWVAAIGMTAAIGVVAILFFARFRARVAYWA</sequence>
<evidence type="ECO:0000256" key="8">
    <source>
        <dbReference type="ARBA" id="ARBA00023136"/>
    </source>
</evidence>
<dbReference type="PANTHER" id="PTHR30413:SF10">
    <property type="entry name" value="CAPSULE POLYSACCHARIDE EXPORT INNER-MEMBRANE PROTEIN CTRC"/>
    <property type="match status" value="1"/>
</dbReference>
<proteinExistence type="inferred from homology"/>
<dbReference type="PANTHER" id="PTHR30413">
    <property type="entry name" value="INNER MEMBRANE TRANSPORT PERMEASE"/>
    <property type="match status" value="1"/>
</dbReference>
<feature type="transmembrane region" description="Helical" evidence="9">
    <location>
        <begin position="194"/>
        <end position="213"/>
    </location>
</feature>
<evidence type="ECO:0000256" key="2">
    <source>
        <dbReference type="ARBA" id="ARBA00007783"/>
    </source>
</evidence>
<reference evidence="12" key="1">
    <citation type="journal article" date="2019" name="Int. J. Syst. Evol. Microbiol.">
        <title>The Global Catalogue of Microorganisms (GCM) 10K type strain sequencing project: providing services to taxonomists for standard genome sequencing and annotation.</title>
        <authorList>
            <consortium name="The Broad Institute Genomics Platform"/>
            <consortium name="The Broad Institute Genome Sequencing Center for Infectious Disease"/>
            <person name="Wu L."/>
            <person name="Ma J."/>
        </authorList>
    </citation>
    <scope>NUCLEOTIDE SEQUENCE [LARGE SCALE GENOMIC DNA]</scope>
    <source>
        <strain evidence="12">ZS-35-S2</strain>
    </source>
</reference>
<evidence type="ECO:0000256" key="3">
    <source>
        <dbReference type="ARBA" id="ARBA00022448"/>
    </source>
</evidence>
<dbReference type="Pfam" id="PF01061">
    <property type="entry name" value="ABC2_membrane"/>
    <property type="match status" value="1"/>
</dbReference>
<comment type="similarity">
    <text evidence="2">Belongs to the ABC-2 integral membrane protein family.</text>
</comment>
<dbReference type="RefSeq" id="WP_209737627.1">
    <property type="nucleotide sequence ID" value="NZ_CP072611.1"/>
</dbReference>
<keyword evidence="8 9" id="KW-0472">Membrane</keyword>
<comment type="subcellular location">
    <subcellularLocation>
        <location evidence="1">Cell membrane</location>
        <topology evidence="1">Multi-pass membrane protein</topology>
    </subcellularLocation>
</comment>
<gene>
    <name evidence="11" type="ORF">ACFSKQ_08475</name>
</gene>
<evidence type="ECO:0000256" key="9">
    <source>
        <dbReference type="SAM" id="Phobius"/>
    </source>
</evidence>
<feature type="transmembrane region" description="Helical" evidence="9">
    <location>
        <begin position="89"/>
        <end position="110"/>
    </location>
</feature>
<evidence type="ECO:0000256" key="1">
    <source>
        <dbReference type="ARBA" id="ARBA00004651"/>
    </source>
</evidence>
<keyword evidence="3" id="KW-0813">Transport</keyword>
<feature type="transmembrane region" description="Helical" evidence="9">
    <location>
        <begin position="249"/>
        <end position="268"/>
    </location>
</feature>
<feature type="domain" description="ABC-2 type transporter transmembrane" evidence="10">
    <location>
        <begin position="37"/>
        <end position="237"/>
    </location>
</feature>
<name>A0ABW5CL60_9HYPH</name>
<keyword evidence="12" id="KW-1185">Reference proteome</keyword>
<keyword evidence="7" id="KW-0625">Polysaccharide transport</keyword>
<evidence type="ECO:0000256" key="5">
    <source>
        <dbReference type="ARBA" id="ARBA00022692"/>
    </source>
</evidence>
<dbReference type="InterPro" id="IPR013525">
    <property type="entry name" value="ABC2_TM"/>
</dbReference>
<feature type="transmembrane region" description="Helical" evidence="9">
    <location>
        <begin position="161"/>
        <end position="182"/>
    </location>
</feature>
<dbReference type="EMBL" id="JBHUIJ010000009">
    <property type="protein sequence ID" value="MFD2237498.1"/>
    <property type="molecule type" value="Genomic_DNA"/>
</dbReference>
<evidence type="ECO:0000259" key="10">
    <source>
        <dbReference type="Pfam" id="PF01061"/>
    </source>
</evidence>
<keyword evidence="6 9" id="KW-1133">Transmembrane helix</keyword>
<evidence type="ECO:0000256" key="6">
    <source>
        <dbReference type="ARBA" id="ARBA00022989"/>
    </source>
</evidence>
<evidence type="ECO:0000313" key="11">
    <source>
        <dbReference type="EMBL" id="MFD2237498.1"/>
    </source>
</evidence>
<feature type="transmembrane region" description="Helical" evidence="9">
    <location>
        <begin position="57"/>
        <end position="77"/>
    </location>
</feature>
<keyword evidence="7" id="KW-0762">Sugar transport</keyword>
<accession>A0ABW5CL60</accession>
<feature type="transmembrane region" description="Helical" evidence="9">
    <location>
        <begin position="131"/>
        <end position="155"/>
    </location>
</feature>
<evidence type="ECO:0000256" key="4">
    <source>
        <dbReference type="ARBA" id="ARBA00022475"/>
    </source>
</evidence>
<dbReference type="Proteomes" id="UP001597371">
    <property type="component" value="Unassembled WGS sequence"/>
</dbReference>
<keyword evidence="4" id="KW-1003">Cell membrane</keyword>
<organism evidence="11 12">
    <name type="scientific">Aureimonas populi</name>
    <dbReference type="NCBI Taxonomy" id="1701758"/>
    <lineage>
        <taxon>Bacteria</taxon>
        <taxon>Pseudomonadati</taxon>
        <taxon>Pseudomonadota</taxon>
        <taxon>Alphaproteobacteria</taxon>
        <taxon>Hyphomicrobiales</taxon>
        <taxon>Aurantimonadaceae</taxon>
        <taxon>Aureimonas</taxon>
    </lineage>
</organism>
<evidence type="ECO:0000313" key="12">
    <source>
        <dbReference type="Proteomes" id="UP001597371"/>
    </source>
</evidence>
<keyword evidence="5 9" id="KW-0812">Transmembrane</keyword>
<protein>
    <submittedName>
        <fullName evidence="11">ABC transporter permease</fullName>
    </submittedName>
</protein>